<evidence type="ECO:0000259" key="3">
    <source>
        <dbReference type="PROSITE" id="PS50837"/>
    </source>
</evidence>
<dbReference type="GeneID" id="62164744"/>
<dbReference type="Pfam" id="PF12796">
    <property type="entry name" value="Ank_2"/>
    <property type="match status" value="4"/>
</dbReference>
<dbReference type="EMBL" id="JAATWM020000031">
    <property type="protein sequence ID" value="KAF9873496.1"/>
    <property type="molecule type" value="Genomic_DNA"/>
</dbReference>
<keyword evidence="1" id="KW-0677">Repeat</keyword>
<evidence type="ECO:0000313" key="4">
    <source>
        <dbReference type="EMBL" id="KAF9873496.1"/>
    </source>
</evidence>
<dbReference type="PROSITE" id="PS50837">
    <property type="entry name" value="NACHT"/>
    <property type="match status" value="1"/>
</dbReference>
<dbReference type="InterPro" id="IPR007111">
    <property type="entry name" value="NACHT_NTPase"/>
</dbReference>
<comment type="caution">
    <text evidence="4">The sequence shown here is derived from an EMBL/GenBank/DDBJ whole genome shotgun (WGS) entry which is preliminary data.</text>
</comment>
<dbReference type="InterPro" id="IPR053137">
    <property type="entry name" value="NLR-like"/>
</dbReference>
<dbReference type="SUPFAM" id="SSF48403">
    <property type="entry name" value="Ankyrin repeat"/>
    <property type="match status" value="1"/>
</dbReference>
<dbReference type="PANTHER" id="PTHR46082:SF11">
    <property type="entry name" value="AAA+ ATPASE DOMAIN-CONTAINING PROTEIN-RELATED"/>
    <property type="match status" value="1"/>
</dbReference>
<sequence>MSSPKQAEDYTIGWIAALHKELTAAWAVVDEEHAEPEDFTAHPKDTNSYVWGRIGDHNIVIASLADGKTGNVSAATTAMSMTSSLPHLRFGLMVGIGAGIPRLAEDIDIRLGDVVVSTSVGSSPAVVQYDLGKQKDDQFELKGALANPPDVLQKGLTKLRSKQRMEGSQISTILDQMIRNKPNLAKAKGDDAAFFTKGHRTTAFLRLRQDGQKAAERTGSCVNCDLKKEIVRQKRESTEPEVHYGVIASGDSVVKGGVSRDEILRRLDGNCMCIEMEADGLMDHFPCLVVRGICDYADMHKNDQWQNYAAATAAAFTKELLQVLDAKNVEKSRRIDQFMGKINENISQVHQTTRAIQDDLHFQQLKQWISAPDPSINYNKALGQRHEGTGKWFLDNGEYSNWKTAPGSSSLWLHGFPGCGKTILISTIVQDLIHNDPCTDRCVYFYFDFNYASTTSFEHAIRSLVIQVYTKFPNAREPLDSLHSLFMQRAQQPGLEVLCKAFETMVQQTGEIWIVIDALDECKTGNGAAKGRLLSWIKSVLNLPKSTLHLIAASRPEADIELVLKDSTDYQVSIQSDLVSDDICSYIQGRLECGGLDRWDPEEHDEARRKIESNLIKKSNGMFRWVQCQLDALEGCLNEAELDSALNRLPKTLDETYKRIWDNVPSTKKDTARKILQFLAFSERPLRLKEAADAIVVFPTNKPRFDTKNRMPRPREITNYCSSLIIVSPGENGVEEVQLAHLSVKEFLVSNDCISQHFTEPSARGLIAEVCLVYLLELDHSAELKDVRRRFPLAQYASQYWMKHAISSDTGTVRELIVEFLRSRNAYTTCFRLHGPDRQLEGRPSVNDTPVLHNVAHGGVEYAVEEALKNGADVNEQGGRFANALQAASGMGHEGVVRILLDHGADVNAVGGLWGNALAAASWAETGKVAKMLLERGAAVSTPGGQYGKAIQVASLAGNEEVVRILIENGADMYESSGTHGTALNAAAFGGKEEVVDLLIRQDESIINKPGEDGLTPVWHALFNRQVDIVELLLEKGADATVKHMGGLTLLHGAASIGHFKMFKVILDMTGLDPEDVDPATGWTALACAAWSGGEQIVQLLLEKQLSNPLTKDVLGRTPLFHASFHGHAELFNCILQSAREAVDLKDYYGVTPLSVAARKGRVEVVKALLATDAVQIDSRDFNDKTPLWWAKRCGHDCFHKGGTCPEHHELVQGEREDW</sequence>
<evidence type="ECO:0000313" key="5">
    <source>
        <dbReference type="Proteomes" id="UP000781932"/>
    </source>
</evidence>
<organism evidence="4 5">
    <name type="scientific">Colletotrichum karsti</name>
    <dbReference type="NCBI Taxonomy" id="1095194"/>
    <lineage>
        <taxon>Eukaryota</taxon>
        <taxon>Fungi</taxon>
        <taxon>Dikarya</taxon>
        <taxon>Ascomycota</taxon>
        <taxon>Pezizomycotina</taxon>
        <taxon>Sordariomycetes</taxon>
        <taxon>Hypocreomycetidae</taxon>
        <taxon>Glomerellales</taxon>
        <taxon>Glomerellaceae</taxon>
        <taxon>Colletotrichum</taxon>
        <taxon>Colletotrichum boninense species complex</taxon>
    </lineage>
</organism>
<feature type="repeat" description="ANK" evidence="2">
    <location>
        <begin position="1013"/>
        <end position="1045"/>
    </location>
</feature>
<proteinExistence type="predicted"/>
<reference evidence="4" key="1">
    <citation type="submission" date="2020-03" db="EMBL/GenBank/DDBJ databases">
        <authorList>
            <person name="He L."/>
        </authorList>
    </citation>
    <scope>NUCLEOTIDE SEQUENCE</scope>
    <source>
        <strain evidence="4">CkLH20</strain>
    </source>
</reference>
<dbReference type="AlphaFoldDB" id="A0A9P6LHS9"/>
<feature type="repeat" description="ANK" evidence="2">
    <location>
        <begin position="880"/>
        <end position="912"/>
    </location>
</feature>
<evidence type="ECO:0000256" key="1">
    <source>
        <dbReference type="ARBA" id="ARBA00022737"/>
    </source>
</evidence>
<dbReference type="Gene3D" id="1.25.40.20">
    <property type="entry name" value="Ankyrin repeat-containing domain"/>
    <property type="match status" value="2"/>
</dbReference>
<dbReference type="SUPFAM" id="SSF52540">
    <property type="entry name" value="P-loop containing nucleoside triphosphate hydrolases"/>
    <property type="match status" value="1"/>
</dbReference>
<evidence type="ECO:0000256" key="2">
    <source>
        <dbReference type="PROSITE-ProRule" id="PRU00023"/>
    </source>
</evidence>
<keyword evidence="2" id="KW-0040">ANK repeat</keyword>
<dbReference type="PANTHER" id="PTHR46082">
    <property type="entry name" value="ATP/GTP-BINDING PROTEIN-RELATED"/>
    <property type="match status" value="1"/>
</dbReference>
<dbReference type="Proteomes" id="UP000781932">
    <property type="component" value="Unassembled WGS sequence"/>
</dbReference>
<keyword evidence="5" id="KW-1185">Reference proteome</keyword>
<feature type="repeat" description="ANK" evidence="2">
    <location>
        <begin position="946"/>
        <end position="978"/>
    </location>
</feature>
<feature type="repeat" description="ANK" evidence="2">
    <location>
        <begin position="1149"/>
        <end position="1174"/>
    </location>
</feature>
<dbReference type="SUPFAM" id="SSF53167">
    <property type="entry name" value="Purine and uridine phosphorylases"/>
    <property type="match status" value="1"/>
</dbReference>
<dbReference type="InterPro" id="IPR036770">
    <property type="entry name" value="Ankyrin_rpt-contain_sf"/>
</dbReference>
<name>A0A9P6LHS9_9PEZI</name>
<dbReference type="PROSITE" id="PS50297">
    <property type="entry name" value="ANK_REP_REGION"/>
    <property type="match status" value="3"/>
</dbReference>
<feature type="domain" description="NACHT" evidence="3">
    <location>
        <begin position="409"/>
        <end position="561"/>
    </location>
</feature>
<dbReference type="InterPro" id="IPR027417">
    <property type="entry name" value="P-loop_NTPase"/>
</dbReference>
<gene>
    <name evidence="4" type="ORF">CkaCkLH20_08955</name>
</gene>
<dbReference type="OrthoDB" id="1577640at2759"/>
<dbReference type="Gene3D" id="3.40.50.300">
    <property type="entry name" value="P-loop containing nucleotide triphosphate hydrolases"/>
    <property type="match status" value="1"/>
</dbReference>
<dbReference type="Pfam" id="PF24883">
    <property type="entry name" value="NPHP3_N"/>
    <property type="match status" value="1"/>
</dbReference>
<dbReference type="InterPro" id="IPR056884">
    <property type="entry name" value="NPHP3-like_N"/>
</dbReference>
<reference evidence="4" key="2">
    <citation type="submission" date="2020-11" db="EMBL/GenBank/DDBJ databases">
        <title>Whole genome sequencing of Colletotrichum sp.</title>
        <authorList>
            <person name="Li H."/>
        </authorList>
    </citation>
    <scope>NUCLEOTIDE SEQUENCE</scope>
    <source>
        <strain evidence="4">CkLH20</strain>
    </source>
</reference>
<dbReference type="GO" id="GO:0003824">
    <property type="term" value="F:catalytic activity"/>
    <property type="evidence" value="ECO:0007669"/>
    <property type="project" value="InterPro"/>
</dbReference>
<dbReference type="InterPro" id="IPR002110">
    <property type="entry name" value="Ankyrin_rpt"/>
</dbReference>
<dbReference type="InterPro" id="IPR054471">
    <property type="entry name" value="GPIID_WHD"/>
</dbReference>
<dbReference type="InterPro" id="IPR035994">
    <property type="entry name" value="Nucleoside_phosphorylase_sf"/>
</dbReference>
<accession>A0A9P6LHS9</accession>
<dbReference type="PROSITE" id="PS50088">
    <property type="entry name" value="ANK_REPEAT"/>
    <property type="match status" value="4"/>
</dbReference>
<dbReference type="Gene3D" id="3.40.50.1580">
    <property type="entry name" value="Nucleoside phosphorylase domain"/>
    <property type="match status" value="1"/>
</dbReference>
<dbReference type="Pfam" id="PF22939">
    <property type="entry name" value="WHD_GPIID"/>
    <property type="match status" value="1"/>
</dbReference>
<dbReference type="SMART" id="SM00248">
    <property type="entry name" value="ANK"/>
    <property type="match status" value="9"/>
</dbReference>
<dbReference type="GO" id="GO:0009116">
    <property type="term" value="P:nucleoside metabolic process"/>
    <property type="evidence" value="ECO:0007669"/>
    <property type="project" value="InterPro"/>
</dbReference>
<dbReference type="RefSeq" id="XP_038742957.1">
    <property type="nucleotide sequence ID" value="XM_038891670.1"/>
</dbReference>
<protein>
    <recommendedName>
        <fullName evidence="3">NACHT domain-containing protein</fullName>
    </recommendedName>
</protein>